<dbReference type="InterPro" id="IPR045584">
    <property type="entry name" value="Pilin-like"/>
</dbReference>
<dbReference type="PANTHER" id="PTHR30093:SF2">
    <property type="entry name" value="TYPE II SECRETION SYSTEM PROTEIN H"/>
    <property type="match status" value="1"/>
</dbReference>
<dbReference type="AlphaFoldDB" id="A0A3D3R9X9"/>
<evidence type="ECO:0000256" key="1">
    <source>
        <dbReference type="SAM" id="Phobius"/>
    </source>
</evidence>
<keyword evidence="1" id="KW-0812">Transmembrane</keyword>
<keyword evidence="1" id="KW-0472">Membrane</keyword>
<protein>
    <submittedName>
        <fullName evidence="3">Prepilin-type cleavage/methylation domain-containing protein</fullName>
    </submittedName>
</protein>
<dbReference type="EMBL" id="DQAY01000133">
    <property type="protein sequence ID" value="HCO25589.1"/>
    <property type="molecule type" value="Genomic_DNA"/>
</dbReference>
<sequence>MQRFSQTGKSRGFTLIELLVVIAIIAILIALLLPAVQQAREAARRSTCKNNLKQISLAMHNYESAHQVFPYAHRGANGWYPQASHQRDTWFHRILPYVDQAPMYNAYEADCANVSASTSNHVHNISSSQKFVSTPLPAFMCPSDVGPAFAENTGVRWGGSYMGCIGWANNRSTGTDNGMFGYETKTKMRDITDGTSSTMMLSEGVQRVAVPTGFSWGCPGCYWIGGAHGEVTFTAYETPNTSAPDQNYLCKSTTDVNAPCVNNTSTRWNYARSQHVGGVHVGMADGAVRFVSENIDRGTFRALATISGEEVVGEF</sequence>
<evidence type="ECO:0000313" key="4">
    <source>
        <dbReference type="Proteomes" id="UP000263642"/>
    </source>
</evidence>
<feature type="transmembrane region" description="Helical" evidence="1">
    <location>
        <begin position="12"/>
        <end position="36"/>
    </location>
</feature>
<comment type="caution">
    <text evidence="3">The sequence shown here is derived from an EMBL/GenBank/DDBJ whole genome shotgun (WGS) entry which is preliminary data.</text>
</comment>
<dbReference type="Proteomes" id="UP000263642">
    <property type="component" value="Unassembled WGS sequence"/>
</dbReference>
<dbReference type="NCBIfam" id="TIGR04294">
    <property type="entry name" value="pre_pil_HX9DG"/>
    <property type="match status" value="1"/>
</dbReference>
<dbReference type="Gene3D" id="3.30.700.10">
    <property type="entry name" value="Glycoprotein, Type 4 Pilin"/>
    <property type="match status" value="1"/>
</dbReference>
<dbReference type="InterPro" id="IPR012902">
    <property type="entry name" value="N_methyl_site"/>
</dbReference>
<gene>
    <name evidence="3" type="ORF">DIT97_22135</name>
</gene>
<evidence type="ECO:0000259" key="2">
    <source>
        <dbReference type="Pfam" id="PF07596"/>
    </source>
</evidence>
<keyword evidence="1" id="KW-1133">Transmembrane helix</keyword>
<organism evidence="3 4">
    <name type="scientific">Gimesia maris</name>
    <dbReference type="NCBI Taxonomy" id="122"/>
    <lineage>
        <taxon>Bacteria</taxon>
        <taxon>Pseudomonadati</taxon>
        <taxon>Planctomycetota</taxon>
        <taxon>Planctomycetia</taxon>
        <taxon>Planctomycetales</taxon>
        <taxon>Planctomycetaceae</taxon>
        <taxon>Gimesia</taxon>
    </lineage>
</organism>
<dbReference type="SUPFAM" id="SSF54523">
    <property type="entry name" value="Pili subunits"/>
    <property type="match status" value="1"/>
</dbReference>
<dbReference type="InterPro" id="IPR027558">
    <property type="entry name" value="Pre_pil_HX9DG_C"/>
</dbReference>
<dbReference type="NCBIfam" id="TIGR02532">
    <property type="entry name" value="IV_pilin_GFxxxE"/>
    <property type="match status" value="1"/>
</dbReference>
<dbReference type="PANTHER" id="PTHR30093">
    <property type="entry name" value="GENERAL SECRETION PATHWAY PROTEIN G"/>
    <property type="match status" value="1"/>
</dbReference>
<accession>A0A3D3R9X9</accession>
<reference evidence="3 4" key="1">
    <citation type="journal article" date="2018" name="Nat. Biotechnol.">
        <title>A standardized bacterial taxonomy based on genome phylogeny substantially revises the tree of life.</title>
        <authorList>
            <person name="Parks D.H."/>
            <person name="Chuvochina M."/>
            <person name="Waite D.W."/>
            <person name="Rinke C."/>
            <person name="Skarshewski A."/>
            <person name="Chaumeil P.A."/>
            <person name="Hugenholtz P."/>
        </authorList>
    </citation>
    <scope>NUCLEOTIDE SEQUENCE [LARGE SCALE GENOMIC DNA]</scope>
    <source>
        <strain evidence="3">UBA9375</strain>
    </source>
</reference>
<dbReference type="InterPro" id="IPR011453">
    <property type="entry name" value="DUF1559"/>
</dbReference>
<evidence type="ECO:0000313" key="3">
    <source>
        <dbReference type="EMBL" id="HCO25589.1"/>
    </source>
</evidence>
<feature type="domain" description="DUF1559" evidence="2">
    <location>
        <begin position="37"/>
        <end position="297"/>
    </location>
</feature>
<proteinExistence type="predicted"/>
<dbReference type="Pfam" id="PF07963">
    <property type="entry name" value="N_methyl"/>
    <property type="match status" value="1"/>
</dbReference>
<name>A0A3D3R9X9_9PLAN</name>
<dbReference type="PROSITE" id="PS00409">
    <property type="entry name" value="PROKAR_NTER_METHYL"/>
    <property type="match status" value="1"/>
</dbReference>
<dbReference type="Pfam" id="PF07596">
    <property type="entry name" value="SBP_bac_10"/>
    <property type="match status" value="1"/>
</dbReference>